<dbReference type="Pfam" id="PF10282">
    <property type="entry name" value="Lactonase"/>
    <property type="match status" value="1"/>
</dbReference>
<dbReference type="InterPro" id="IPR050282">
    <property type="entry name" value="Cycloisomerase_2"/>
</dbReference>
<dbReference type="EMBL" id="ADLN01000020">
    <property type="protein sequence ID" value="EHI60443.1"/>
    <property type="molecule type" value="Genomic_DNA"/>
</dbReference>
<protein>
    <recommendedName>
        <fullName evidence="4">6-phosphogluconolactonase</fullName>
    </recommendedName>
</protein>
<dbReference type="GO" id="GO:0005829">
    <property type="term" value="C:cytosol"/>
    <property type="evidence" value="ECO:0007669"/>
    <property type="project" value="TreeGrafter"/>
</dbReference>
<comment type="similarity">
    <text evidence="1">Belongs to the cycloisomerase 2 family.</text>
</comment>
<name>G5IDJ7_9FIRM</name>
<organism evidence="2 3">
    <name type="scientific">Hungatella hathewayi WAL-18680</name>
    <dbReference type="NCBI Taxonomy" id="742737"/>
    <lineage>
        <taxon>Bacteria</taxon>
        <taxon>Bacillati</taxon>
        <taxon>Bacillota</taxon>
        <taxon>Clostridia</taxon>
        <taxon>Lachnospirales</taxon>
        <taxon>Lachnospiraceae</taxon>
        <taxon>Hungatella</taxon>
    </lineage>
</organism>
<dbReference type="InterPro" id="IPR019405">
    <property type="entry name" value="Lactonase_7-beta_prop"/>
</dbReference>
<dbReference type="PANTHER" id="PTHR30344">
    <property type="entry name" value="6-PHOSPHOGLUCONOLACTONASE-RELATED"/>
    <property type="match status" value="1"/>
</dbReference>
<comment type="caution">
    <text evidence="2">The sequence shown here is derived from an EMBL/GenBank/DDBJ whole genome shotgun (WGS) entry which is preliminary data.</text>
</comment>
<dbReference type="Proteomes" id="UP000005384">
    <property type="component" value="Unassembled WGS sequence"/>
</dbReference>
<dbReference type="AlphaFoldDB" id="G5IDJ7"/>
<proteinExistence type="inferred from homology"/>
<dbReference type="SUPFAM" id="SSF51004">
    <property type="entry name" value="C-terminal (heme d1) domain of cytochrome cd1-nitrite reductase"/>
    <property type="match status" value="1"/>
</dbReference>
<dbReference type="GO" id="GO:0017057">
    <property type="term" value="F:6-phosphogluconolactonase activity"/>
    <property type="evidence" value="ECO:0007669"/>
    <property type="project" value="TreeGrafter"/>
</dbReference>
<dbReference type="HOGENOM" id="CLU_038716_3_0_9"/>
<dbReference type="InterPro" id="IPR015943">
    <property type="entry name" value="WD40/YVTN_repeat-like_dom_sf"/>
</dbReference>
<dbReference type="PANTHER" id="PTHR30344:SF1">
    <property type="entry name" value="6-PHOSPHOGLUCONOLACTONASE"/>
    <property type="match status" value="1"/>
</dbReference>
<dbReference type="Gene3D" id="2.130.10.10">
    <property type="entry name" value="YVTN repeat-like/Quinoprotein amine dehydrogenase"/>
    <property type="match status" value="1"/>
</dbReference>
<sequence length="400" mass="44866">MGEKIYACFGGFSDQYWTKLSAPDIKGYCDGLTVCEMDMETGTMEVVSQSHGVDSPSTLVVSPDQKYIYAGNEGHDYKGRGMGGGVTSFRFDMETKTVEVINESYAFGGSTCYVTLDRTGKYLFVANGGSKFYVTRVEEKDGEFVPVVLRDEGCVCVFRIREDGGIGKLVERVVLTGTGIDPVEHASAHPHSVLVDEEDYVIIPNKGGDDIYVGKFNREMEKIEILSIFKTEFGSSPRHAAFVKGTPYVLVQNEYDGHVNSYFLDKEKGELRRISRLDTIIEDLPLPENQLFGKKHPWGIDVQVHPNGRFVFTNNTQVSVDTFELNEKGELSLKFQYYLDVPSMTRGMQMDREGRFLVVTGVMNERAYIFSIDQEDGHLTPVSEVELPTPTALRFLYPEP</sequence>
<dbReference type="InterPro" id="IPR011048">
    <property type="entry name" value="Haem_d1_sf"/>
</dbReference>
<gene>
    <name evidence="2" type="ORF">HMPREF9473_01574</name>
</gene>
<evidence type="ECO:0000256" key="1">
    <source>
        <dbReference type="ARBA" id="ARBA00005564"/>
    </source>
</evidence>
<evidence type="ECO:0000313" key="2">
    <source>
        <dbReference type="EMBL" id="EHI60443.1"/>
    </source>
</evidence>
<evidence type="ECO:0008006" key="4">
    <source>
        <dbReference type="Google" id="ProtNLM"/>
    </source>
</evidence>
<keyword evidence="3" id="KW-1185">Reference proteome</keyword>
<evidence type="ECO:0000313" key="3">
    <source>
        <dbReference type="Proteomes" id="UP000005384"/>
    </source>
</evidence>
<accession>G5IDJ7</accession>
<dbReference type="RefSeq" id="WP_006779560.1">
    <property type="nucleotide sequence ID" value="NZ_CP040506.1"/>
</dbReference>
<dbReference type="OrthoDB" id="9790815at2"/>
<reference evidence="2 3" key="1">
    <citation type="submission" date="2011-08" db="EMBL/GenBank/DDBJ databases">
        <title>The Genome Sequence of Clostridium hathewayi WAL-18680.</title>
        <authorList>
            <consortium name="The Broad Institute Genome Sequencing Platform"/>
            <person name="Earl A."/>
            <person name="Ward D."/>
            <person name="Feldgarden M."/>
            <person name="Gevers D."/>
            <person name="Finegold S.M."/>
            <person name="Summanen P.H."/>
            <person name="Molitoris D.R."/>
            <person name="Song M."/>
            <person name="Daigneault M."/>
            <person name="Allen-Vercoe E."/>
            <person name="Young S.K."/>
            <person name="Zeng Q."/>
            <person name="Gargeya S."/>
            <person name="Fitzgerald M."/>
            <person name="Haas B."/>
            <person name="Abouelleil A."/>
            <person name="Alvarado L."/>
            <person name="Arachchi H.M."/>
            <person name="Berlin A."/>
            <person name="Brown A."/>
            <person name="Chapman S.B."/>
            <person name="Chen Z."/>
            <person name="Dunbar C."/>
            <person name="Freedman E."/>
            <person name="Gearin G."/>
            <person name="Gellesch M."/>
            <person name="Goldberg J."/>
            <person name="Griggs A."/>
            <person name="Gujja S."/>
            <person name="Heiman D."/>
            <person name="Howarth C."/>
            <person name="Larson L."/>
            <person name="Lui A."/>
            <person name="MacDonald P.J.P."/>
            <person name="Montmayeur A."/>
            <person name="Murphy C."/>
            <person name="Neiman D."/>
            <person name="Pearson M."/>
            <person name="Priest M."/>
            <person name="Roberts A."/>
            <person name="Saif S."/>
            <person name="Shea T."/>
            <person name="Shenoy N."/>
            <person name="Sisk P."/>
            <person name="Stolte C."/>
            <person name="Sykes S."/>
            <person name="Wortman J."/>
            <person name="Nusbaum C."/>
            <person name="Birren B."/>
        </authorList>
    </citation>
    <scope>NUCLEOTIDE SEQUENCE [LARGE SCALE GENOMIC DNA]</scope>
    <source>
        <strain evidence="2 3">WAL-18680</strain>
    </source>
</reference>
<dbReference type="PATRIC" id="fig|742737.3.peg.1594"/>